<dbReference type="GO" id="GO:0005634">
    <property type="term" value="C:nucleus"/>
    <property type="evidence" value="ECO:0007669"/>
    <property type="project" value="UniProtKB-ARBA"/>
</dbReference>
<dbReference type="EMBL" id="JBBHLL010000453">
    <property type="protein sequence ID" value="KAK7802619.1"/>
    <property type="molecule type" value="Genomic_DNA"/>
</dbReference>
<dbReference type="InterPro" id="IPR013087">
    <property type="entry name" value="Znf_C2H2_type"/>
</dbReference>
<dbReference type="InterPro" id="IPR036236">
    <property type="entry name" value="Znf_C2H2_sf"/>
</dbReference>
<evidence type="ECO:0000313" key="9">
    <source>
        <dbReference type="Proteomes" id="UP001488838"/>
    </source>
</evidence>
<dbReference type="PROSITE" id="PS50157">
    <property type="entry name" value="ZINC_FINGER_C2H2_2"/>
    <property type="match status" value="1"/>
</dbReference>
<feature type="region of interest" description="Disordered" evidence="6">
    <location>
        <begin position="134"/>
        <end position="287"/>
    </location>
</feature>
<reference evidence="8 9" key="1">
    <citation type="journal article" date="2023" name="bioRxiv">
        <title>Conserved and derived expression patterns and positive selection on dental genes reveal complex evolutionary context of ever-growing rodent molars.</title>
        <authorList>
            <person name="Calamari Z.T."/>
            <person name="Song A."/>
            <person name="Cohen E."/>
            <person name="Akter M."/>
            <person name="Roy R.D."/>
            <person name="Hallikas O."/>
            <person name="Christensen M.M."/>
            <person name="Li P."/>
            <person name="Marangoni P."/>
            <person name="Jernvall J."/>
            <person name="Klein O.D."/>
        </authorList>
    </citation>
    <scope>NUCLEOTIDE SEQUENCE [LARGE SCALE GENOMIC DNA]</scope>
    <source>
        <strain evidence="8">V071</strain>
    </source>
</reference>
<feature type="compositionally biased region" description="Polar residues" evidence="6">
    <location>
        <begin position="192"/>
        <end position="203"/>
    </location>
</feature>
<name>A0AAW0HLF8_MYOGA</name>
<dbReference type="PROSITE" id="PS00028">
    <property type="entry name" value="ZINC_FINGER_C2H2_1"/>
    <property type="match status" value="1"/>
</dbReference>
<dbReference type="FunFam" id="3.30.160.60:FF:000340">
    <property type="entry name" value="zinc finger protein 473 isoform X1"/>
    <property type="match status" value="1"/>
</dbReference>
<feature type="region of interest" description="Disordered" evidence="6">
    <location>
        <begin position="82"/>
        <end position="109"/>
    </location>
</feature>
<sequence length="337" mass="36516">MLGRRRNGGQSKAGMMLCSPGGSSSSFSEGDYERCPEPLLLPRGLLGPSRDLRPRDILVRRDTSPLLPAWPTLESVHLDEKHLEGEKNEEANSVTAEPKEPLQSGWDNLDPTEDNLTSYSKLLLSGCQFFQAGPSSMLETEPEEPCVAEELPGGSLPDSTGQQESKGTMCEEVSMGETLMERLSGDVPVSPSIDTAQEEQQPQKALDAEDEDSSPASPQRQSVIRQSAQDKATPHKGTGTKRPHPDDEDEEDPECPSSTSSYKQSFDAGKGLHVGGRDSGQDPGTSAVQCPAAYEFHASQGKPYTCSECGEAFAWISNLMEHHKSHSTETCYVSQDC</sequence>
<keyword evidence="2" id="KW-0677">Repeat</keyword>
<keyword evidence="1" id="KW-0479">Metal-binding</keyword>
<organism evidence="8 9">
    <name type="scientific">Myodes glareolus</name>
    <name type="common">Bank vole</name>
    <name type="synonym">Clethrionomys glareolus</name>
    <dbReference type="NCBI Taxonomy" id="447135"/>
    <lineage>
        <taxon>Eukaryota</taxon>
        <taxon>Metazoa</taxon>
        <taxon>Chordata</taxon>
        <taxon>Craniata</taxon>
        <taxon>Vertebrata</taxon>
        <taxon>Euteleostomi</taxon>
        <taxon>Mammalia</taxon>
        <taxon>Eutheria</taxon>
        <taxon>Euarchontoglires</taxon>
        <taxon>Glires</taxon>
        <taxon>Rodentia</taxon>
        <taxon>Myomorpha</taxon>
        <taxon>Muroidea</taxon>
        <taxon>Cricetidae</taxon>
        <taxon>Arvicolinae</taxon>
        <taxon>Myodes</taxon>
    </lineage>
</organism>
<dbReference type="AlphaFoldDB" id="A0AAW0HLF8"/>
<comment type="caution">
    <text evidence="8">The sequence shown here is derived from an EMBL/GenBank/DDBJ whole genome shotgun (WGS) entry which is preliminary data.</text>
</comment>
<feature type="region of interest" description="Disordered" evidence="6">
    <location>
        <begin position="1"/>
        <end position="33"/>
    </location>
</feature>
<evidence type="ECO:0000256" key="6">
    <source>
        <dbReference type="SAM" id="MobiDB-lite"/>
    </source>
</evidence>
<dbReference type="SUPFAM" id="SSF57667">
    <property type="entry name" value="beta-beta-alpha zinc fingers"/>
    <property type="match status" value="1"/>
</dbReference>
<keyword evidence="9" id="KW-1185">Reference proteome</keyword>
<feature type="compositionally biased region" description="Low complexity" evidence="6">
    <location>
        <begin position="19"/>
        <end position="29"/>
    </location>
</feature>
<proteinExistence type="predicted"/>
<dbReference type="SMART" id="SM00355">
    <property type="entry name" value="ZnF_C2H2"/>
    <property type="match status" value="1"/>
</dbReference>
<evidence type="ECO:0000313" key="8">
    <source>
        <dbReference type="EMBL" id="KAK7802619.1"/>
    </source>
</evidence>
<protein>
    <recommendedName>
        <fullName evidence="7">C2H2-type domain-containing protein</fullName>
    </recommendedName>
</protein>
<dbReference type="GO" id="GO:0008270">
    <property type="term" value="F:zinc ion binding"/>
    <property type="evidence" value="ECO:0007669"/>
    <property type="project" value="UniProtKB-KW"/>
</dbReference>
<evidence type="ECO:0000259" key="7">
    <source>
        <dbReference type="PROSITE" id="PS50157"/>
    </source>
</evidence>
<evidence type="ECO:0000256" key="5">
    <source>
        <dbReference type="PROSITE-ProRule" id="PRU00042"/>
    </source>
</evidence>
<feature type="compositionally biased region" description="Polar residues" evidence="6">
    <location>
        <begin position="214"/>
        <end position="230"/>
    </location>
</feature>
<evidence type="ECO:0000256" key="2">
    <source>
        <dbReference type="ARBA" id="ARBA00022737"/>
    </source>
</evidence>
<keyword evidence="3 5" id="KW-0863">Zinc-finger</keyword>
<accession>A0AAW0HLF8</accession>
<gene>
    <name evidence="8" type="ORF">U0070_020070</name>
</gene>
<evidence type="ECO:0000256" key="1">
    <source>
        <dbReference type="ARBA" id="ARBA00022723"/>
    </source>
</evidence>
<keyword evidence="4" id="KW-0862">Zinc</keyword>
<dbReference type="Proteomes" id="UP001488838">
    <property type="component" value="Unassembled WGS sequence"/>
</dbReference>
<feature type="domain" description="C2H2-type" evidence="7">
    <location>
        <begin position="304"/>
        <end position="331"/>
    </location>
</feature>
<evidence type="ECO:0000256" key="3">
    <source>
        <dbReference type="ARBA" id="ARBA00022771"/>
    </source>
</evidence>
<dbReference type="Gene3D" id="3.30.160.60">
    <property type="entry name" value="Classic Zinc Finger"/>
    <property type="match status" value="1"/>
</dbReference>
<feature type="compositionally biased region" description="Polar residues" evidence="6">
    <location>
        <begin position="157"/>
        <end position="166"/>
    </location>
</feature>
<evidence type="ECO:0000256" key="4">
    <source>
        <dbReference type="ARBA" id="ARBA00022833"/>
    </source>
</evidence>